<reference evidence="8" key="1">
    <citation type="submission" date="2022-11" db="UniProtKB">
        <authorList>
            <consortium name="WormBaseParasite"/>
        </authorList>
    </citation>
    <scope>IDENTIFICATION</scope>
</reference>
<evidence type="ECO:0000256" key="2">
    <source>
        <dbReference type="ARBA" id="ARBA00005692"/>
    </source>
</evidence>
<dbReference type="AlphaFoldDB" id="A0A914PZC7"/>
<dbReference type="Proteomes" id="UP000887578">
    <property type="component" value="Unplaced"/>
</dbReference>
<keyword evidence="5 6" id="KW-0472">Membrane</keyword>
<comment type="similarity">
    <text evidence="2 6">Belongs to the nematode receptor-like protein srg family.</text>
</comment>
<dbReference type="Pfam" id="PF02118">
    <property type="entry name" value="Srg"/>
    <property type="match status" value="1"/>
</dbReference>
<organism evidence="7 8">
    <name type="scientific">Panagrolaimus davidi</name>
    <dbReference type="NCBI Taxonomy" id="227884"/>
    <lineage>
        <taxon>Eukaryota</taxon>
        <taxon>Metazoa</taxon>
        <taxon>Ecdysozoa</taxon>
        <taxon>Nematoda</taxon>
        <taxon>Chromadorea</taxon>
        <taxon>Rhabditida</taxon>
        <taxon>Tylenchina</taxon>
        <taxon>Panagrolaimomorpha</taxon>
        <taxon>Panagrolaimoidea</taxon>
        <taxon>Panagrolaimidae</taxon>
        <taxon>Panagrolaimus</taxon>
    </lineage>
</organism>
<dbReference type="WBParaSite" id="PDA_v2.g21848.t1">
    <property type="protein sequence ID" value="PDA_v2.g21848.t1"/>
    <property type="gene ID" value="PDA_v2.g21848"/>
</dbReference>
<keyword evidence="7" id="KW-1185">Reference proteome</keyword>
<protein>
    <recommendedName>
        <fullName evidence="6">Serpentine receptor class gamma</fullName>
    </recommendedName>
</protein>
<dbReference type="GO" id="GO:0007606">
    <property type="term" value="P:sensory perception of chemical stimulus"/>
    <property type="evidence" value="ECO:0007669"/>
    <property type="project" value="UniProtKB-UniRule"/>
</dbReference>
<accession>A0A914PZC7</accession>
<evidence type="ECO:0000256" key="3">
    <source>
        <dbReference type="ARBA" id="ARBA00022692"/>
    </source>
</evidence>
<feature type="transmembrane region" description="Helical" evidence="6">
    <location>
        <begin position="60"/>
        <end position="79"/>
    </location>
</feature>
<evidence type="ECO:0000256" key="4">
    <source>
        <dbReference type="ARBA" id="ARBA00022989"/>
    </source>
</evidence>
<evidence type="ECO:0000313" key="7">
    <source>
        <dbReference type="Proteomes" id="UP000887578"/>
    </source>
</evidence>
<keyword evidence="3 6" id="KW-0812">Transmembrane</keyword>
<comment type="caution">
    <text evidence="6">Lacks conserved residue(s) required for the propagation of feature annotation.</text>
</comment>
<name>A0A914PZC7_9BILA</name>
<dbReference type="GO" id="GO:0004888">
    <property type="term" value="F:transmembrane signaling receptor activity"/>
    <property type="evidence" value="ECO:0007669"/>
    <property type="project" value="InterPro"/>
</dbReference>
<evidence type="ECO:0000256" key="1">
    <source>
        <dbReference type="ARBA" id="ARBA00004141"/>
    </source>
</evidence>
<feature type="transmembrane region" description="Helical" evidence="6">
    <location>
        <begin position="24"/>
        <end position="48"/>
    </location>
</feature>
<comment type="subcellular location">
    <subcellularLocation>
        <location evidence="1">Membrane</location>
        <topology evidence="1">Multi-pass membrane protein</topology>
    </subcellularLocation>
</comment>
<feature type="transmembrane region" description="Helical" evidence="6">
    <location>
        <begin position="185"/>
        <end position="208"/>
    </location>
</feature>
<dbReference type="GO" id="GO:0016020">
    <property type="term" value="C:membrane"/>
    <property type="evidence" value="ECO:0007669"/>
    <property type="project" value="UniProtKB-SubCell"/>
</dbReference>
<evidence type="ECO:0000256" key="6">
    <source>
        <dbReference type="RuleBase" id="RU280813"/>
    </source>
</evidence>
<sequence>MANVYSIFHKDESIFNMIANLTHWYSSLFLGPWNTLLALIRFTALLFWNKHSKIWSSVQFWLIIVLALLYPFLVNGYTFQNPFCFFNRQIEICHESQRAYIRFEMISNGIHVCLSASLGFATALARRFKLTEISADKRKFETHLLIQSFFSSILFGFYCVLGFFVDMVVDRKDEFNITDTVLLNSFQTIASCYSIYFHISSTLLLFGLS</sequence>
<feature type="transmembrane region" description="Helical" evidence="6">
    <location>
        <begin position="144"/>
        <end position="165"/>
    </location>
</feature>
<evidence type="ECO:0000256" key="5">
    <source>
        <dbReference type="ARBA" id="ARBA00023136"/>
    </source>
</evidence>
<feature type="transmembrane region" description="Helical" evidence="6">
    <location>
        <begin position="105"/>
        <end position="124"/>
    </location>
</feature>
<proteinExistence type="inferred from homology"/>
<evidence type="ECO:0000313" key="8">
    <source>
        <dbReference type="WBParaSite" id="PDA_v2.g21848.t1"/>
    </source>
</evidence>
<dbReference type="InterPro" id="IPR000609">
    <property type="entry name" value="7TM_GPCR_serpentine_rcpt_Srg"/>
</dbReference>
<keyword evidence="4 6" id="KW-1133">Transmembrane helix</keyword>